<dbReference type="PANTHER" id="PTHR14677">
    <property type="entry name" value="ARSENITE INDUCUBLE RNA ASSOCIATED PROTEIN AIP-1-RELATED"/>
    <property type="match status" value="1"/>
</dbReference>
<dbReference type="SMART" id="SM00154">
    <property type="entry name" value="ZnF_AN1"/>
    <property type="match status" value="2"/>
</dbReference>
<dbReference type="InterPro" id="IPR003903">
    <property type="entry name" value="UIM_dom"/>
</dbReference>
<keyword evidence="9" id="KW-1185">Reference proteome</keyword>
<protein>
    <submittedName>
        <fullName evidence="8">ZFN2B-like protein</fullName>
    </submittedName>
</protein>
<evidence type="ECO:0000256" key="6">
    <source>
        <dbReference type="SAM" id="MobiDB-lite"/>
    </source>
</evidence>
<feature type="compositionally biased region" description="Polar residues" evidence="6">
    <location>
        <begin position="215"/>
        <end position="229"/>
    </location>
</feature>
<evidence type="ECO:0000256" key="4">
    <source>
        <dbReference type="ARBA" id="ARBA00022833"/>
    </source>
</evidence>
<dbReference type="Proteomes" id="UP001164746">
    <property type="component" value="Chromosome 3"/>
</dbReference>
<dbReference type="PROSITE" id="PS50330">
    <property type="entry name" value="UIM"/>
    <property type="match status" value="1"/>
</dbReference>
<evidence type="ECO:0000313" key="9">
    <source>
        <dbReference type="Proteomes" id="UP001164746"/>
    </source>
</evidence>
<feature type="compositionally biased region" description="Low complexity" evidence="6">
    <location>
        <begin position="174"/>
        <end position="189"/>
    </location>
</feature>
<evidence type="ECO:0000256" key="2">
    <source>
        <dbReference type="ARBA" id="ARBA00022737"/>
    </source>
</evidence>
<dbReference type="SUPFAM" id="SSF118310">
    <property type="entry name" value="AN1-like Zinc finger"/>
    <property type="match status" value="1"/>
</dbReference>
<dbReference type="Gene3D" id="4.10.1110.10">
    <property type="entry name" value="AN1-like Zinc finger"/>
    <property type="match status" value="1"/>
</dbReference>
<keyword evidence="4" id="KW-0862">Zinc</keyword>
<feature type="compositionally biased region" description="Low complexity" evidence="6">
    <location>
        <begin position="131"/>
        <end position="155"/>
    </location>
</feature>
<feature type="region of interest" description="Disordered" evidence="6">
    <location>
        <begin position="215"/>
        <end position="265"/>
    </location>
</feature>
<keyword evidence="3 5" id="KW-0863">Zinc-finger</keyword>
<dbReference type="PROSITE" id="PS51039">
    <property type="entry name" value="ZF_AN1"/>
    <property type="match status" value="1"/>
</dbReference>
<accession>A0ABY7DMB2</accession>
<proteinExistence type="predicted"/>
<evidence type="ECO:0000256" key="1">
    <source>
        <dbReference type="ARBA" id="ARBA00022723"/>
    </source>
</evidence>
<organism evidence="8 9">
    <name type="scientific">Mya arenaria</name>
    <name type="common">Soft-shell clam</name>
    <dbReference type="NCBI Taxonomy" id="6604"/>
    <lineage>
        <taxon>Eukaryota</taxon>
        <taxon>Metazoa</taxon>
        <taxon>Spiralia</taxon>
        <taxon>Lophotrochozoa</taxon>
        <taxon>Mollusca</taxon>
        <taxon>Bivalvia</taxon>
        <taxon>Autobranchia</taxon>
        <taxon>Heteroconchia</taxon>
        <taxon>Euheterodonta</taxon>
        <taxon>Imparidentia</taxon>
        <taxon>Neoheterodontei</taxon>
        <taxon>Myida</taxon>
        <taxon>Myoidea</taxon>
        <taxon>Myidae</taxon>
        <taxon>Mya</taxon>
    </lineage>
</organism>
<feature type="region of interest" description="Disordered" evidence="6">
    <location>
        <begin position="130"/>
        <end position="200"/>
    </location>
</feature>
<feature type="domain" description="AN1-type" evidence="7">
    <location>
        <begin position="85"/>
        <end position="133"/>
    </location>
</feature>
<sequence>MELPHLGTHCHQKDCKQLDFLPMNNDHIHYATHSCPESYKKDNQVPVCPLCNKPIPLKKGEVPDVVVGRHIDSDCQSDPAKERRKVYTNKCSMKGCKVKEMIPVKCDKCQQNYCLRHRFEDDHQMAALFRSKPTSSGSSKTKANNQAPQNRAQNNLTRGLGSELNRQREERIRQQQQQQRQDVQRSQTQAEKQLRAAQAGLSEEELMARAIQQSLSETQQPANTNQGEGISQEEEDRLLAQALAASEEEARRQRNNTQEEVIIIS</sequence>
<dbReference type="InterPro" id="IPR035896">
    <property type="entry name" value="AN1-like_Znf"/>
</dbReference>
<dbReference type="PANTHER" id="PTHR14677:SF20">
    <property type="entry name" value="ZINC FINGER AN1-TYPE CONTAINING 2A-RELATED"/>
    <property type="match status" value="1"/>
</dbReference>
<dbReference type="Pfam" id="PF25403">
    <property type="entry name" value="zf-C2H2_ZFAND2"/>
    <property type="match status" value="1"/>
</dbReference>
<dbReference type="InterPro" id="IPR057357">
    <property type="entry name" value="Znf-C2H2_ZFAND2A/B"/>
</dbReference>
<keyword evidence="2" id="KW-0677">Repeat</keyword>
<dbReference type="SMART" id="SM00726">
    <property type="entry name" value="UIM"/>
    <property type="match status" value="2"/>
</dbReference>
<name>A0ABY7DMB2_MYAAR</name>
<evidence type="ECO:0000256" key="3">
    <source>
        <dbReference type="ARBA" id="ARBA00022771"/>
    </source>
</evidence>
<evidence type="ECO:0000259" key="7">
    <source>
        <dbReference type="PROSITE" id="PS51039"/>
    </source>
</evidence>
<dbReference type="EMBL" id="CP111014">
    <property type="protein sequence ID" value="WAQ97746.1"/>
    <property type="molecule type" value="Genomic_DNA"/>
</dbReference>
<evidence type="ECO:0000313" key="8">
    <source>
        <dbReference type="EMBL" id="WAQ97746.1"/>
    </source>
</evidence>
<keyword evidence="1" id="KW-0479">Metal-binding</keyword>
<dbReference type="InterPro" id="IPR000058">
    <property type="entry name" value="Znf_AN1"/>
</dbReference>
<dbReference type="Pfam" id="PF01428">
    <property type="entry name" value="zf-AN1"/>
    <property type="match status" value="1"/>
</dbReference>
<gene>
    <name evidence="8" type="ORF">MAR_022119</name>
</gene>
<reference evidence="8" key="1">
    <citation type="submission" date="2022-11" db="EMBL/GenBank/DDBJ databases">
        <title>Centuries of genome instability and evolution in soft-shell clam transmissible cancer (bioRxiv).</title>
        <authorList>
            <person name="Hart S.F.M."/>
            <person name="Yonemitsu M.A."/>
            <person name="Giersch R.M."/>
            <person name="Beal B.F."/>
            <person name="Arriagada G."/>
            <person name="Davis B.W."/>
            <person name="Ostrander E.A."/>
            <person name="Goff S.P."/>
            <person name="Metzger M.J."/>
        </authorList>
    </citation>
    <scope>NUCLEOTIDE SEQUENCE</scope>
    <source>
        <strain evidence="8">MELC-2E11</strain>
        <tissue evidence="8">Siphon/mantle</tissue>
    </source>
</reference>
<evidence type="ECO:0000256" key="5">
    <source>
        <dbReference type="PROSITE-ProRule" id="PRU00449"/>
    </source>
</evidence>